<dbReference type="Proteomes" id="UP000230233">
    <property type="component" value="Unassembled WGS sequence"/>
</dbReference>
<dbReference type="EMBL" id="PDUG01000016">
    <property type="protein sequence ID" value="PIC12922.1"/>
    <property type="molecule type" value="Genomic_DNA"/>
</dbReference>
<protein>
    <submittedName>
        <fullName evidence="1">Uncharacterized protein</fullName>
    </submittedName>
</protein>
<dbReference type="STRING" id="1611254.A0A2G5SDC3"/>
<proteinExistence type="predicted"/>
<reference evidence="2" key="1">
    <citation type="submission" date="2017-10" db="EMBL/GenBank/DDBJ databases">
        <title>Rapid genome shrinkage in a self-fertile nematode reveals novel sperm competition proteins.</title>
        <authorList>
            <person name="Yin D."/>
            <person name="Schwarz E.M."/>
            <person name="Thomas C.G."/>
            <person name="Felde R.L."/>
            <person name="Korf I.F."/>
            <person name="Cutter A.D."/>
            <person name="Schartner C.M."/>
            <person name="Ralston E.J."/>
            <person name="Meyer B.J."/>
            <person name="Haag E.S."/>
        </authorList>
    </citation>
    <scope>NUCLEOTIDE SEQUENCE [LARGE SCALE GENOMIC DNA]</scope>
    <source>
        <strain evidence="2">JU1422</strain>
    </source>
</reference>
<gene>
    <name evidence="1" type="ORF">B9Z55_028026</name>
</gene>
<sequence>MSDNRSEGSNVVSKWRSIFNAGCHSSSEHCGRISIWWSTQMTPEEQSAVIERSAARPHERIQTTENVADAVGLLRITDPIVVPGIVLKALIVNHCGRFYDAMQLKNWGIVFLSYQTVRDVAHVLYEELH</sequence>
<comment type="caution">
    <text evidence="1">The sequence shown here is derived from an EMBL/GenBank/DDBJ whole genome shotgun (WGS) entry which is preliminary data.</text>
</comment>
<organism evidence="1 2">
    <name type="scientific">Caenorhabditis nigoni</name>
    <dbReference type="NCBI Taxonomy" id="1611254"/>
    <lineage>
        <taxon>Eukaryota</taxon>
        <taxon>Metazoa</taxon>
        <taxon>Ecdysozoa</taxon>
        <taxon>Nematoda</taxon>
        <taxon>Chromadorea</taxon>
        <taxon>Rhabditida</taxon>
        <taxon>Rhabditina</taxon>
        <taxon>Rhabditomorpha</taxon>
        <taxon>Rhabditoidea</taxon>
        <taxon>Rhabditidae</taxon>
        <taxon>Peloderinae</taxon>
        <taxon>Caenorhabditis</taxon>
    </lineage>
</organism>
<dbReference type="AlphaFoldDB" id="A0A2G5SDC3"/>
<evidence type="ECO:0000313" key="1">
    <source>
        <dbReference type="EMBL" id="PIC12922.1"/>
    </source>
</evidence>
<name>A0A2G5SDC3_9PELO</name>
<accession>A0A2G5SDC3</accession>
<evidence type="ECO:0000313" key="2">
    <source>
        <dbReference type="Proteomes" id="UP000230233"/>
    </source>
</evidence>
<keyword evidence="2" id="KW-1185">Reference proteome</keyword>